<reference evidence="1" key="1">
    <citation type="submission" date="2020-08" db="EMBL/GenBank/DDBJ databases">
        <title>Multicomponent nature underlies the extraordinary mechanical properties of spider dragline silk.</title>
        <authorList>
            <person name="Kono N."/>
            <person name="Nakamura H."/>
            <person name="Mori M."/>
            <person name="Yoshida Y."/>
            <person name="Ohtoshi R."/>
            <person name="Malay A.D."/>
            <person name="Moran D.A.P."/>
            <person name="Tomita M."/>
            <person name="Numata K."/>
            <person name="Arakawa K."/>
        </authorList>
    </citation>
    <scope>NUCLEOTIDE SEQUENCE</scope>
</reference>
<dbReference type="EMBL" id="BMAU01021170">
    <property type="protein sequence ID" value="GFX92922.1"/>
    <property type="molecule type" value="Genomic_DNA"/>
</dbReference>
<evidence type="ECO:0000313" key="1">
    <source>
        <dbReference type="EMBL" id="GFX92922.1"/>
    </source>
</evidence>
<protein>
    <submittedName>
        <fullName evidence="1">Uncharacterized protein</fullName>
    </submittedName>
</protein>
<dbReference type="Proteomes" id="UP000887159">
    <property type="component" value="Unassembled WGS sequence"/>
</dbReference>
<comment type="caution">
    <text evidence="1">The sequence shown here is derived from an EMBL/GenBank/DDBJ whole genome shotgun (WGS) entry which is preliminary data.</text>
</comment>
<accession>A0A8X6RPP4</accession>
<gene>
    <name evidence="1" type="ORF">TNCV_914721</name>
</gene>
<keyword evidence="2" id="KW-1185">Reference proteome</keyword>
<organism evidence="1 2">
    <name type="scientific">Trichonephila clavipes</name>
    <name type="common">Golden silk orbweaver</name>
    <name type="synonym">Nephila clavipes</name>
    <dbReference type="NCBI Taxonomy" id="2585209"/>
    <lineage>
        <taxon>Eukaryota</taxon>
        <taxon>Metazoa</taxon>
        <taxon>Ecdysozoa</taxon>
        <taxon>Arthropoda</taxon>
        <taxon>Chelicerata</taxon>
        <taxon>Arachnida</taxon>
        <taxon>Araneae</taxon>
        <taxon>Araneomorphae</taxon>
        <taxon>Entelegynae</taxon>
        <taxon>Araneoidea</taxon>
        <taxon>Nephilidae</taxon>
        <taxon>Trichonephila</taxon>
    </lineage>
</organism>
<proteinExistence type="predicted"/>
<sequence>MLDIGPQNSLRLRTRFIRLSLALALITIQVTVRFCSVPPQILRRALKGPGAYYLSSPSTNLTRELVARRLFKVPPCREGTIHLQTSMSSAKFEPRSFGTAVSVANHYTGWATQYRGEALRSSLESNSESRQDRPPNRDICSCTSAPYGHVYWDGHSRHWPLWAVAPLSMSLSFKDPELWRTVNNKRAYPSNEIRICVLMPPKNTELMDGTHNFEPPSNDEDDT</sequence>
<name>A0A8X6RPP4_TRICX</name>
<evidence type="ECO:0000313" key="2">
    <source>
        <dbReference type="Proteomes" id="UP000887159"/>
    </source>
</evidence>
<dbReference type="AlphaFoldDB" id="A0A8X6RPP4"/>